<proteinExistence type="predicted"/>
<reference evidence="1" key="1">
    <citation type="submission" date="2018-05" db="EMBL/GenBank/DDBJ databases">
        <authorList>
            <person name="Lanie J.A."/>
            <person name="Ng W.-L."/>
            <person name="Kazmierczak K.M."/>
            <person name="Andrzejewski T.M."/>
            <person name="Davidsen T.M."/>
            <person name="Wayne K.J."/>
            <person name="Tettelin H."/>
            <person name="Glass J.I."/>
            <person name="Rusch D."/>
            <person name="Podicherti R."/>
            <person name="Tsui H.-C.T."/>
            <person name="Winkler M.E."/>
        </authorList>
    </citation>
    <scope>NUCLEOTIDE SEQUENCE</scope>
</reference>
<evidence type="ECO:0000313" key="1">
    <source>
        <dbReference type="EMBL" id="SVB87108.1"/>
    </source>
</evidence>
<accession>A0A382HIG3</accession>
<name>A0A382HIG3_9ZZZZ</name>
<gene>
    <name evidence="1" type="ORF">METZ01_LOCUS239962</name>
</gene>
<feature type="non-terminal residue" evidence="1">
    <location>
        <position position="36"/>
    </location>
</feature>
<feature type="non-terminal residue" evidence="1">
    <location>
        <position position="1"/>
    </location>
</feature>
<sequence>WSARSNRKRCSSDTRWTISGTGFLITDPQSQWSDDM</sequence>
<dbReference type="EMBL" id="UINC01061486">
    <property type="protein sequence ID" value="SVB87108.1"/>
    <property type="molecule type" value="Genomic_DNA"/>
</dbReference>
<dbReference type="AlphaFoldDB" id="A0A382HIG3"/>
<organism evidence="1">
    <name type="scientific">marine metagenome</name>
    <dbReference type="NCBI Taxonomy" id="408172"/>
    <lineage>
        <taxon>unclassified sequences</taxon>
        <taxon>metagenomes</taxon>
        <taxon>ecological metagenomes</taxon>
    </lineage>
</organism>
<protein>
    <submittedName>
        <fullName evidence="1">Uncharacterized protein</fullName>
    </submittedName>
</protein>